<keyword evidence="2" id="KW-1185">Reference proteome</keyword>
<comment type="caution">
    <text evidence="1">The sequence shown here is derived from an EMBL/GenBank/DDBJ whole genome shotgun (WGS) entry which is preliminary data.</text>
</comment>
<protein>
    <submittedName>
        <fullName evidence="1">Uncharacterized protein</fullName>
    </submittedName>
</protein>
<dbReference type="Proteomes" id="UP000324632">
    <property type="component" value="Chromosome 17"/>
</dbReference>
<dbReference type="AlphaFoldDB" id="A0A5A9NLV8"/>
<evidence type="ECO:0000313" key="2">
    <source>
        <dbReference type="Proteomes" id="UP000324632"/>
    </source>
</evidence>
<accession>A0A5A9NLV8</accession>
<sequence length="111" mass="11929">MPPGDLRESANSVVSLSSEFCVLGSPFLNETEPPHRYPYPFLSPNHDVLASASEACLGTSSEPAEDKASLVSAGLESNASERSSRDIRAIEDLLGAVTKAVDRLKLDWPQE</sequence>
<name>A0A5A9NLV8_9TELE</name>
<evidence type="ECO:0000313" key="1">
    <source>
        <dbReference type="EMBL" id="KAA0709177.1"/>
    </source>
</evidence>
<organism evidence="1 2">
    <name type="scientific">Triplophysa tibetana</name>
    <dbReference type="NCBI Taxonomy" id="1572043"/>
    <lineage>
        <taxon>Eukaryota</taxon>
        <taxon>Metazoa</taxon>
        <taxon>Chordata</taxon>
        <taxon>Craniata</taxon>
        <taxon>Vertebrata</taxon>
        <taxon>Euteleostomi</taxon>
        <taxon>Actinopterygii</taxon>
        <taxon>Neopterygii</taxon>
        <taxon>Teleostei</taxon>
        <taxon>Ostariophysi</taxon>
        <taxon>Cypriniformes</taxon>
        <taxon>Nemacheilidae</taxon>
        <taxon>Triplophysa</taxon>
    </lineage>
</organism>
<reference evidence="1 2" key="1">
    <citation type="journal article" date="2019" name="Mol. Ecol. Resour.">
        <title>Chromosome-level genome assembly of Triplophysa tibetana, a fish adapted to the harsh high-altitude environment of the Tibetan Plateau.</title>
        <authorList>
            <person name="Yang X."/>
            <person name="Liu H."/>
            <person name="Ma Z."/>
            <person name="Zou Y."/>
            <person name="Zou M."/>
            <person name="Mao Y."/>
            <person name="Li X."/>
            <person name="Wang H."/>
            <person name="Chen T."/>
            <person name="Wang W."/>
            <person name="Yang R."/>
        </authorList>
    </citation>
    <scope>NUCLEOTIDE SEQUENCE [LARGE SCALE GENOMIC DNA]</scope>
    <source>
        <strain evidence="1">TTIB1903HZAU</strain>
        <tissue evidence="1">Muscle</tissue>
    </source>
</reference>
<proteinExistence type="predicted"/>
<gene>
    <name evidence="1" type="ORF">E1301_Tti017622</name>
</gene>
<dbReference type="EMBL" id="SOYY01000017">
    <property type="protein sequence ID" value="KAA0709177.1"/>
    <property type="molecule type" value="Genomic_DNA"/>
</dbReference>